<evidence type="ECO:0000313" key="2">
    <source>
        <dbReference type="Proteomes" id="UP000626092"/>
    </source>
</evidence>
<organism evidence="1 2">
    <name type="scientific">Rhododendron simsii</name>
    <name type="common">Sims's rhododendron</name>
    <dbReference type="NCBI Taxonomy" id="118357"/>
    <lineage>
        <taxon>Eukaryota</taxon>
        <taxon>Viridiplantae</taxon>
        <taxon>Streptophyta</taxon>
        <taxon>Embryophyta</taxon>
        <taxon>Tracheophyta</taxon>
        <taxon>Spermatophyta</taxon>
        <taxon>Magnoliopsida</taxon>
        <taxon>eudicotyledons</taxon>
        <taxon>Gunneridae</taxon>
        <taxon>Pentapetalae</taxon>
        <taxon>asterids</taxon>
        <taxon>Ericales</taxon>
        <taxon>Ericaceae</taxon>
        <taxon>Ericoideae</taxon>
        <taxon>Rhodoreae</taxon>
        <taxon>Rhododendron</taxon>
    </lineage>
</organism>
<proteinExistence type="predicted"/>
<protein>
    <submittedName>
        <fullName evidence="1">Uncharacterized protein</fullName>
    </submittedName>
</protein>
<reference evidence="1" key="1">
    <citation type="submission" date="2019-11" db="EMBL/GenBank/DDBJ databases">
        <authorList>
            <person name="Liu Y."/>
            <person name="Hou J."/>
            <person name="Li T.-Q."/>
            <person name="Guan C.-H."/>
            <person name="Wu X."/>
            <person name="Wu H.-Z."/>
            <person name="Ling F."/>
            <person name="Zhang R."/>
            <person name="Shi X.-G."/>
            <person name="Ren J.-P."/>
            <person name="Chen E.-F."/>
            <person name="Sun J.-M."/>
        </authorList>
    </citation>
    <scope>NUCLEOTIDE SEQUENCE</scope>
    <source>
        <strain evidence="1">Adult_tree_wgs_1</strain>
        <tissue evidence="1">Leaves</tissue>
    </source>
</reference>
<keyword evidence="2" id="KW-1185">Reference proteome</keyword>
<sequence>MANSSSRSNLALRKDDAILLGARHPKGTHLEDLKAMEGVKIELHLSRFRQSDLSDHDLHFCSKGVLIKPWSMSRMAKLKAKKESTDRDIASQRSRLEKKSIFDDPLLDIANGLLV</sequence>
<dbReference type="AlphaFoldDB" id="A0A834LCB3"/>
<evidence type="ECO:0000313" key="1">
    <source>
        <dbReference type="EMBL" id="KAF7129780.1"/>
    </source>
</evidence>
<dbReference type="EMBL" id="WJXA01000010">
    <property type="protein sequence ID" value="KAF7129780.1"/>
    <property type="molecule type" value="Genomic_DNA"/>
</dbReference>
<name>A0A834LCB3_RHOSS</name>
<dbReference type="Proteomes" id="UP000626092">
    <property type="component" value="Unassembled WGS sequence"/>
</dbReference>
<comment type="caution">
    <text evidence="1">The sequence shown here is derived from an EMBL/GenBank/DDBJ whole genome shotgun (WGS) entry which is preliminary data.</text>
</comment>
<gene>
    <name evidence="1" type="ORF">RHSIM_Rhsim10G0212600</name>
</gene>
<accession>A0A834LCB3</accession>